<reference evidence="2" key="1">
    <citation type="submission" date="2023-07" db="EMBL/GenBank/DDBJ databases">
        <title>A chromosome-level genome assembly of Lolium multiflorum.</title>
        <authorList>
            <person name="Chen Y."/>
            <person name="Copetti D."/>
            <person name="Kolliker R."/>
            <person name="Studer B."/>
        </authorList>
    </citation>
    <scope>NUCLEOTIDE SEQUENCE</scope>
    <source>
        <strain evidence="2">02402/16</strain>
        <tissue evidence="2">Leaf</tissue>
    </source>
</reference>
<proteinExistence type="predicted"/>
<accession>A0AAD8VZW3</accession>
<dbReference type="EMBL" id="JAUUTY010000005">
    <property type="protein sequence ID" value="KAK1630180.1"/>
    <property type="molecule type" value="Genomic_DNA"/>
</dbReference>
<name>A0AAD8VZW3_LOLMU</name>
<organism evidence="2 3">
    <name type="scientific">Lolium multiflorum</name>
    <name type="common">Italian ryegrass</name>
    <name type="synonym">Lolium perenne subsp. multiflorum</name>
    <dbReference type="NCBI Taxonomy" id="4521"/>
    <lineage>
        <taxon>Eukaryota</taxon>
        <taxon>Viridiplantae</taxon>
        <taxon>Streptophyta</taxon>
        <taxon>Embryophyta</taxon>
        <taxon>Tracheophyta</taxon>
        <taxon>Spermatophyta</taxon>
        <taxon>Magnoliopsida</taxon>
        <taxon>Liliopsida</taxon>
        <taxon>Poales</taxon>
        <taxon>Poaceae</taxon>
        <taxon>BOP clade</taxon>
        <taxon>Pooideae</taxon>
        <taxon>Poodae</taxon>
        <taxon>Poeae</taxon>
        <taxon>Poeae Chloroplast Group 2 (Poeae type)</taxon>
        <taxon>Loliodinae</taxon>
        <taxon>Loliinae</taxon>
        <taxon>Lolium</taxon>
    </lineage>
</organism>
<feature type="region of interest" description="Disordered" evidence="1">
    <location>
        <begin position="1"/>
        <end position="29"/>
    </location>
</feature>
<evidence type="ECO:0000313" key="3">
    <source>
        <dbReference type="Proteomes" id="UP001231189"/>
    </source>
</evidence>
<keyword evidence="3" id="KW-1185">Reference proteome</keyword>
<evidence type="ECO:0000256" key="1">
    <source>
        <dbReference type="SAM" id="MobiDB-lite"/>
    </source>
</evidence>
<dbReference type="Proteomes" id="UP001231189">
    <property type="component" value="Unassembled WGS sequence"/>
</dbReference>
<comment type="caution">
    <text evidence="2">The sequence shown here is derived from an EMBL/GenBank/DDBJ whole genome shotgun (WGS) entry which is preliminary data.</text>
</comment>
<evidence type="ECO:0000313" key="2">
    <source>
        <dbReference type="EMBL" id="KAK1630180.1"/>
    </source>
</evidence>
<protein>
    <submittedName>
        <fullName evidence="2">Uncharacterized protein</fullName>
    </submittedName>
</protein>
<gene>
    <name evidence="2" type="ORF">QYE76_004495</name>
</gene>
<sequence>MNEDKNSRLPSAGARSPRPYIPTGQSPETVPPVLHIPHCEILFSSSRLLALSSISASMDALQVCAVMPAARNEAEQTPATAPPALNPLAREFAPATAPPALNPLAREFLPAVGRATASLNPHAVEFVPVGVPALNPHAVEFVPVGVPVLNPHAVEFVPVGVPALNPLARDFVPVGAPTLNPLAREFLPWWHVGAGLSADAPEFFVTSPDLYYPAAGAYYLSNAIPPMTSTSVVDCRLCGDPTSGFRFAFVEFLYQV</sequence>
<dbReference type="AlphaFoldDB" id="A0AAD8VZW3"/>